<comment type="caution">
    <text evidence="3">The sequence shown here is derived from an EMBL/GenBank/DDBJ whole genome shotgun (WGS) entry which is preliminary data.</text>
</comment>
<reference evidence="3 4" key="1">
    <citation type="submission" date="2019-10" db="EMBL/GenBank/DDBJ databases">
        <title>Muricauda olearia CL-SS4 JCM15563 genome.</title>
        <authorList>
            <person name="Liu L."/>
        </authorList>
    </citation>
    <scope>NUCLEOTIDE SEQUENCE [LARGE SCALE GENOMIC DNA]</scope>
    <source>
        <strain evidence="3 4">CL-SS4</strain>
    </source>
</reference>
<dbReference type="RefSeq" id="WP_152130404.1">
    <property type="nucleotide sequence ID" value="NZ_WELG01000001.1"/>
</dbReference>
<evidence type="ECO:0000313" key="3">
    <source>
        <dbReference type="EMBL" id="KAB7530485.1"/>
    </source>
</evidence>
<name>A0A6I1E3Q2_9FLAO</name>
<dbReference type="OrthoDB" id="290051at2"/>
<feature type="transmembrane region" description="Helical" evidence="1">
    <location>
        <begin position="260"/>
        <end position="279"/>
    </location>
</feature>
<feature type="transmembrane region" description="Helical" evidence="1">
    <location>
        <begin position="286"/>
        <end position="306"/>
    </location>
</feature>
<keyword evidence="3" id="KW-0012">Acyltransferase</keyword>
<feature type="transmembrane region" description="Helical" evidence="1">
    <location>
        <begin position="192"/>
        <end position="210"/>
    </location>
</feature>
<keyword evidence="1" id="KW-0812">Transmembrane</keyword>
<dbReference type="Proteomes" id="UP000429785">
    <property type="component" value="Unassembled WGS sequence"/>
</dbReference>
<gene>
    <name evidence="3" type="ORF">F8C76_02975</name>
</gene>
<dbReference type="InterPro" id="IPR050879">
    <property type="entry name" value="Acyltransferase_3"/>
</dbReference>
<feature type="transmembrane region" description="Helical" evidence="1">
    <location>
        <begin position="157"/>
        <end position="180"/>
    </location>
</feature>
<protein>
    <submittedName>
        <fullName evidence="3">Acyltransferase family protein</fullName>
    </submittedName>
</protein>
<evidence type="ECO:0000256" key="1">
    <source>
        <dbReference type="SAM" id="Phobius"/>
    </source>
</evidence>
<feature type="transmembrane region" description="Helical" evidence="1">
    <location>
        <begin position="326"/>
        <end position="348"/>
    </location>
</feature>
<dbReference type="GO" id="GO:0016747">
    <property type="term" value="F:acyltransferase activity, transferring groups other than amino-acyl groups"/>
    <property type="evidence" value="ECO:0007669"/>
    <property type="project" value="InterPro"/>
</dbReference>
<keyword evidence="1" id="KW-1133">Transmembrane helix</keyword>
<sequence>MIKKLRSFGWDWFERKSSQRYIPEIDALRFFAIIPVMLVHFSGALLSHNVSFDRALIDEGNAARHLLLHGNYGVHLFFAISGFILTLPFIKKQRSELRFKKYFIRRLVRIEPPYIIAITIFLVVHIFLGEQSITFLLERYLASFFYVHNIAFLDSSYILPVAWSLEIEVQFYVLMPLLLFIMKMFDTAYWRYFIYACLLLCSMYTDIFPFVDLNQYMRFFLAGIISADLYVNKAFKRKVFWDIVFVISLPLFFVYDNNWLRFFCLFGIVTSSLNAVYLRKLLSNRLVTIIGGMCYSLYLLHYPLYHLMMKIFTNKLTFFETFEMNYLFQGIIFVPLSIVMISLYFILVEKPFMVLSQKVGKPKEVSSSNETLTTSK</sequence>
<dbReference type="PANTHER" id="PTHR23028:SF53">
    <property type="entry name" value="ACYL_TRANSF_3 DOMAIN-CONTAINING PROTEIN"/>
    <property type="match status" value="1"/>
</dbReference>
<dbReference type="PANTHER" id="PTHR23028">
    <property type="entry name" value="ACETYLTRANSFERASE"/>
    <property type="match status" value="1"/>
</dbReference>
<dbReference type="EMBL" id="WELG01000001">
    <property type="protein sequence ID" value="KAB7530485.1"/>
    <property type="molecule type" value="Genomic_DNA"/>
</dbReference>
<dbReference type="AlphaFoldDB" id="A0A6I1E3Q2"/>
<evidence type="ECO:0000259" key="2">
    <source>
        <dbReference type="Pfam" id="PF01757"/>
    </source>
</evidence>
<evidence type="ECO:0000313" key="4">
    <source>
        <dbReference type="Proteomes" id="UP000429785"/>
    </source>
</evidence>
<keyword evidence="3" id="KW-0808">Transferase</keyword>
<feature type="transmembrane region" description="Helical" evidence="1">
    <location>
        <begin position="114"/>
        <end position="137"/>
    </location>
</feature>
<dbReference type="Pfam" id="PF01757">
    <property type="entry name" value="Acyl_transf_3"/>
    <property type="match status" value="1"/>
</dbReference>
<keyword evidence="1" id="KW-0472">Membrane</keyword>
<feature type="transmembrane region" description="Helical" evidence="1">
    <location>
        <begin position="72"/>
        <end position="90"/>
    </location>
</feature>
<dbReference type="GO" id="GO:0016020">
    <property type="term" value="C:membrane"/>
    <property type="evidence" value="ECO:0007669"/>
    <property type="project" value="TreeGrafter"/>
</dbReference>
<organism evidence="3 4">
    <name type="scientific">Flagellimonas olearia</name>
    <dbReference type="NCBI Taxonomy" id="552546"/>
    <lineage>
        <taxon>Bacteria</taxon>
        <taxon>Pseudomonadati</taxon>
        <taxon>Bacteroidota</taxon>
        <taxon>Flavobacteriia</taxon>
        <taxon>Flavobacteriales</taxon>
        <taxon>Flavobacteriaceae</taxon>
        <taxon>Flagellimonas</taxon>
    </lineage>
</organism>
<dbReference type="InterPro" id="IPR002656">
    <property type="entry name" value="Acyl_transf_3_dom"/>
</dbReference>
<feature type="transmembrane region" description="Helical" evidence="1">
    <location>
        <begin position="30"/>
        <end position="52"/>
    </location>
</feature>
<accession>A0A6I1E3Q2</accession>
<proteinExistence type="predicted"/>
<feature type="domain" description="Acyltransferase 3" evidence="2">
    <location>
        <begin position="23"/>
        <end position="339"/>
    </location>
</feature>
<dbReference type="GO" id="GO:0000271">
    <property type="term" value="P:polysaccharide biosynthetic process"/>
    <property type="evidence" value="ECO:0007669"/>
    <property type="project" value="TreeGrafter"/>
</dbReference>